<dbReference type="EMBL" id="AEVN01000031">
    <property type="protein sequence ID" value="EFY05213.1"/>
    <property type="molecule type" value="Genomic_DNA"/>
</dbReference>
<dbReference type="Proteomes" id="UP000004923">
    <property type="component" value="Unassembled WGS sequence"/>
</dbReference>
<comment type="caution">
    <text evidence="1">The sequence shown here is derived from an EMBL/GenBank/DDBJ whole genome shotgun (WGS) entry which is preliminary data.</text>
</comment>
<dbReference type="HOGENOM" id="CLU_2881968_0_0_9"/>
<accession>E8LD79</accession>
<keyword evidence="2" id="KW-1185">Reference proteome</keyword>
<evidence type="ECO:0000313" key="2">
    <source>
        <dbReference type="Proteomes" id="UP000004923"/>
    </source>
</evidence>
<organism evidence="1 2">
    <name type="scientific">Phascolarctobacterium succinatutens YIT 12067</name>
    <dbReference type="NCBI Taxonomy" id="626939"/>
    <lineage>
        <taxon>Bacteria</taxon>
        <taxon>Bacillati</taxon>
        <taxon>Bacillota</taxon>
        <taxon>Negativicutes</taxon>
        <taxon>Acidaminococcales</taxon>
        <taxon>Acidaminococcaceae</taxon>
        <taxon>Phascolarctobacterium</taxon>
    </lineage>
</organism>
<proteinExistence type="predicted"/>
<name>E8LD79_9FIRM</name>
<protein>
    <submittedName>
        <fullName evidence="1">Uncharacterized protein</fullName>
    </submittedName>
</protein>
<gene>
    <name evidence="1" type="ORF">HMPREF9443_00803</name>
</gene>
<dbReference type="AlphaFoldDB" id="E8LD79"/>
<reference evidence="1 2" key="1">
    <citation type="submission" date="2011-01" db="EMBL/GenBank/DDBJ databases">
        <authorList>
            <person name="Weinstock G."/>
            <person name="Sodergren E."/>
            <person name="Clifton S."/>
            <person name="Fulton L."/>
            <person name="Fulton B."/>
            <person name="Courtney L."/>
            <person name="Fronick C."/>
            <person name="Harrison M."/>
            <person name="Strong C."/>
            <person name="Farmer C."/>
            <person name="Delahaunty K."/>
            <person name="Markovic C."/>
            <person name="Hall O."/>
            <person name="Minx P."/>
            <person name="Tomlinson C."/>
            <person name="Mitreva M."/>
            <person name="Hou S."/>
            <person name="Chen J."/>
            <person name="Wollam A."/>
            <person name="Pepin K.H."/>
            <person name="Johnson M."/>
            <person name="Bhonagiri V."/>
            <person name="Zhang X."/>
            <person name="Suruliraj S."/>
            <person name="Warren W."/>
            <person name="Chinwalla A."/>
            <person name="Mardis E.R."/>
            <person name="Wilson R.K."/>
        </authorList>
    </citation>
    <scope>NUCLEOTIDE SEQUENCE [LARGE SCALE GENOMIC DNA]</scope>
    <source>
        <strain evidence="1 2">YIT 12067</strain>
    </source>
</reference>
<sequence length="63" mass="7367">MFLKAALNKLRLCEYRHTEDAVSVFFFLTKILTTCVIYDNISYYIIIIFAGVNFDNKYCRVSG</sequence>
<evidence type="ECO:0000313" key="1">
    <source>
        <dbReference type="EMBL" id="EFY05213.1"/>
    </source>
</evidence>